<dbReference type="EMBL" id="PVWQ01000027">
    <property type="protein sequence ID" value="RDW57540.1"/>
    <property type="molecule type" value="Genomic_DNA"/>
</dbReference>
<comment type="similarity">
    <text evidence="3">Belongs to the EFG1 family.</text>
</comment>
<dbReference type="Pfam" id="PF10153">
    <property type="entry name" value="Efg1"/>
    <property type="match status" value="1"/>
</dbReference>
<evidence type="ECO:0000313" key="10">
    <source>
        <dbReference type="EMBL" id="RDW57540.1"/>
    </source>
</evidence>
<evidence type="ECO:0000256" key="5">
    <source>
        <dbReference type="ARBA" id="ARBA00019827"/>
    </source>
</evidence>
<reference evidence="10 11" key="1">
    <citation type="journal article" date="2018" name="IMA Fungus">
        <title>IMA Genome-F 9: Draft genome sequence of Annulohypoxylon stygium, Aspergillus mulundensis, Berkeleyomyces basicola (syn. Thielaviopsis basicola), Ceratocystis smalleyi, two Cercospora beticola strains, Coleophoma cylindrospora, Fusarium fracticaudum, Phialophora cf. hyalina, and Morchella septimelata.</title>
        <authorList>
            <person name="Wingfield B.D."/>
            <person name="Bills G.F."/>
            <person name="Dong Y."/>
            <person name="Huang W."/>
            <person name="Nel W.J."/>
            <person name="Swalarsk-Parry B.S."/>
            <person name="Vaghefi N."/>
            <person name="Wilken P.M."/>
            <person name="An Z."/>
            <person name="de Beer Z.W."/>
            <person name="De Vos L."/>
            <person name="Chen L."/>
            <person name="Duong T.A."/>
            <person name="Gao Y."/>
            <person name="Hammerbacher A."/>
            <person name="Kikkert J.R."/>
            <person name="Li Y."/>
            <person name="Li H."/>
            <person name="Li K."/>
            <person name="Li Q."/>
            <person name="Liu X."/>
            <person name="Ma X."/>
            <person name="Naidoo K."/>
            <person name="Pethybridge S.J."/>
            <person name="Sun J."/>
            <person name="Steenkamp E.T."/>
            <person name="van der Nest M.A."/>
            <person name="van Wyk S."/>
            <person name="Wingfield M.J."/>
            <person name="Xiong C."/>
            <person name="Yue Q."/>
            <person name="Zhang X."/>
        </authorList>
    </citation>
    <scope>NUCLEOTIDE SEQUENCE [LARGE SCALE GENOMIC DNA]</scope>
    <source>
        <strain evidence="10 11">DSM 5745</strain>
    </source>
</reference>
<feature type="region of interest" description="Disordered" evidence="9">
    <location>
        <begin position="1"/>
        <end position="47"/>
    </location>
</feature>
<organism evidence="10 11">
    <name type="scientific">Aspergillus mulundensis</name>
    <dbReference type="NCBI Taxonomy" id="1810919"/>
    <lineage>
        <taxon>Eukaryota</taxon>
        <taxon>Fungi</taxon>
        <taxon>Dikarya</taxon>
        <taxon>Ascomycota</taxon>
        <taxon>Pezizomycotina</taxon>
        <taxon>Eurotiomycetes</taxon>
        <taxon>Eurotiomycetidae</taxon>
        <taxon>Eurotiales</taxon>
        <taxon>Aspergillaceae</taxon>
        <taxon>Aspergillus</taxon>
        <taxon>Aspergillus subgen. Nidulantes</taxon>
    </lineage>
</organism>
<proteinExistence type="inferred from homology"/>
<comment type="subcellular location">
    <subcellularLocation>
        <location evidence="2">Nucleus</location>
        <location evidence="2">Nucleolus</location>
    </subcellularLocation>
</comment>
<keyword evidence="6" id="KW-0698">rRNA processing</keyword>
<evidence type="ECO:0000256" key="6">
    <source>
        <dbReference type="ARBA" id="ARBA00022552"/>
    </source>
</evidence>
<dbReference type="InterPro" id="IPR050786">
    <property type="entry name" value="EFG1_rRNA-proc"/>
</dbReference>
<keyword evidence="11" id="KW-1185">Reference proteome</keyword>
<evidence type="ECO:0000256" key="1">
    <source>
        <dbReference type="ARBA" id="ARBA00002773"/>
    </source>
</evidence>
<name>A0A3D8Q797_9EURO</name>
<dbReference type="STRING" id="1810919.A0A3D8Q797"/>
<dbReference type="OrthoDB" id="47732at2759"/>
<dbReference type="GeneID" id="38121805"/>
<feature type="compositionally biased region" description="Acidic residues" evidence="9">
    <location>
        <begin position="174"/>
        <end position="186"/>
    </location>
</feature>
<dbReference type="Proteomes" id="UP000256690">
    <property type="component" value="Unassembled WGS sequence"/>
</dbReference>
<gene>
    <name evidence="10" type="ORF">DSM5745_11435</name>
</gene>
<dbReference type="AlphaFoldDB" id="A0A3D8Q797"/>
<evidence type="ECO:0000256" key="3">
    <source>
        <dbReference type="ARBA" id="ARBA00006916"/>
    </source>
</evidence>
<evidence type="ECO:0000256" key="8">
    <source>
        <dbReference type="ARBA" id="ARBA00023242"/>
    </source>
</evidence>
<feature type="region of interest" description="Disordered" evidence="9">
    <location>
        <begin position="223"/>
        <end position="299"/>
    </location>
</feature>
<accession>A0A3D8Q797</accession>
<dbReference type="InterPro" id="IPR019310">
    <property type="entry name" value="Efg1"/>
</dbReference>
<feature type="compositionally biased region" description="Basic and acidic residues" evidence="9">
    <location>
        <begin position="27"/>
        <end position="37"/>
    </location>
</feature>
<comment type="function">
    <text evidence="1">Involved in rRNA processing.</text>
</comment>
<dbReference type="PANTHER" id="PTHR33911:SF1">
    <property type="entry name" value="RRNA-PROCESSING PROTEIN EFG1"/>
    <property type="match status" value="1"/>
</dbReference>
<protein>
    <recommendedName>
        <fullName evidence="4">rRNA-processing protein EFG1</fullName>
    </recommendedName>
    <alternativeName>
        <fullName evidence="5">rRNA-processing protein efg1</fullName>
    </alternativeName>
</protein>
<dbReference type="GO" id="GO:0030688">
    <property type="term" value="C:preribosome, small subunit precursor"/>
    <property type="evidence" value="ECO:0007669"/>
    <property type="project" value="TreeGrafter"/>
</dbReference>
<dbReference type="RefSeq" id="XP_026597957.1">
    <property type="nucleotide sequence ID" value="XM_026753451.1"/>
</dbReference>
<keyword evidence="8" id="KW-0539">Nucleus</keyword>
<evidence type="ECO:0000256" key="7">
    <source>
        <dbReference type="ARBA" id="ARBA00023054"/>
    </source>
</evidence>
<evidence type="ECO:0000256" key="4">
    <source>
        <dbReference type="ARBA" id="ARBA00018689"/>
    </source>
</evidence>
<evidence type="ECO:0000313" key="11">
    <source>
        <dbReference type="Proteomes" id="UP000256690"/>
    </source>
</evidence>
<evidence type="ECO:0000256" key="9">
    <source>
        <dbReference type="SAM" id="MobiDB-lite"/>
    </source>
</evidence>
<feature type="region of interest" description="Disordered" evidence="9">
    <location>
        <begin position="169"/>
        <end position="197"/>
    </location>
</feature>
<dbReference type="GO" id="GO:0005730">
    <property type="term" value="C:nucleolus"/>
    <property type="evidence" value="ECO:0007669"/>
    <property type="project" value="UniProtKB-SubCell"/>
</dbReference>
<comment type="caution">
    <text evidence="10">The sequence shown here is derived from an EMBL/GenBank/DDBJ whole genome shotgun (WGS) entry which is preliminary data.</text>
</comment>
<keyword evidence="7" id="KW-0175">Coiled coil</keyword>
<dbReference type="PANTHER" id="PTHR33911">
    <property type="entry name" value="RRNA-PROCESSING PROTEIN EFG1"/>
    <property type="match status" value="1"/>
</dbReference>
<dbReference type="GO" id="GO:0000462">
    <property type="term" value="P:maturation of SSU-rRNA from tricistronic rRNA transcript (SSU-rRNA, 5.8S rRNA, LSU-rRNA)"/>
    <property type="evidence" value="ECO:0007669"/>
    <property type="project" value="TreeGrafter"/>
</dbReference>
<evidence type="ECO:0000256" key="2">
    <source>
        <dbReference type="ARBA" id="ARBA00004604"/>
    </source>
</evidence>
<sequence>MPKDFNPPRPQRKTPYPDRSRKPKSKPQQDRGEEKQHPSVNELKRRIRDAKRLLAKPELPADKRIIQERALGGYEKELADEERRRERSRMIKKYHFVRFLDRKTATKEVNRLTRKRDELGKDIDIDEGTKNKKLEKLDARLHTAKVNLNYTIYYPLTEKYISIYAERKKGDSGQNEDVDKEEETAQPEETVSAATAAEKKAMLQTIEKCMEDGTLDLLREGKLSSIAENEARAGTKTETKSKSKSQSKKDTGDKKASNKEKAEVKTSKPDGRKGKSAKHAPSAPVEESGDESDGGFFEM</sequence>
<feature type="compositionally biased region" description="Basic and acidic residues" evidence="9">
    <location>
        <begin position="229"/>
        <end position="273"/>
    </location>
</feature>